<reference evidence="2 3" key="1">
    <citation type="submission" date="2019-04" db="EMBL/GenBank/DDBJ databases">
        <title>Friends and foes A comparative genomics study of 23 Aspergillus species from section Flavi.</title>
        <authorList>
            <consortium name="DOE Joint Genome Institute"/>
            <person name="Kjaerbolling I."/>
            <person name="Vesth T."/>
            <person name="Frisvad J.C."/>
            <person name="Nybo J.L."/>
            <person name="Theobald S."/>
            <person name="Kildgaard S."/>
            <person name="Isbrandt T."/>
            <person name="Kuo A."/>
            <person name="Sato A."/>
            <person name="Lyhne E.K."/>
            <person name="Kogle M.E."/>
            <person name="Wiebenga A."/>
            <person name="Kun R.S."/>
            <person name="Lubbers R.J."/>
            <person name="Makela M.R."/>
            <person name="Barry K."/>
            <person name="Chovatia M."/>
            <person name="Clum A."/>
            <person name="Daum C."/>
            <person name="Haridas S."/>
            <person name="He G."/>
            <person name="LaButti K."/>
            <person name="Lipzen A."/>
            <person name="Mondo S."/>
            <person name="Riley R."/>
            <person name="Salamov A."/>
            <person name="Simmons B.A."/>
            <person name="Magnuson J.K."/>
            <person name="Henrissat B."/>
            <person name="Mortensen U.H."/>
            <person name="Larsen T.O."/>
            <person name="Devries R.P."/>
            <person name="Grigoriev I.V."/>
            <person name="Machida M."/>
            <person name="Baker S.E."/>
            <person name="Andersen M.R."/>
        </authorList>
    </citation>
    <scope>NUCLEOTIDE SEQUENCE [LARGE SCALE GENOMIC DNA]</scope>
    <source>
        <strain evidence="2 3">CBS 117625</strain>
    </source>
</reference>
<proteinExistence type="predicted"/>
<dbReference type="GeneID" id="43639727"/>
<evidence type="ECO:0000313" key="3">
    <source>
        <dbReference type="Proteomes" id="UP000325672"/>
    </source>
</evidence>
<feature type="transmembrane region" description="Helical" evidence="1">
    <location>
        <begin position="24"/>
        <end position="46"/>
    </location>
</feature>
<keyword evidence="3" id="KW-1185">Reference proteome</keyword>
<keyword evidence="1" id="KW-0472">Membrane</keyword>
<dbReference type="AlphaFoldDB" id="A0A5N6SLI0"/>
<gene>
    <name evidence="2" type="ORF">BDV38DRAFT_256432</name>
</gene>
<keyword evidence="1" id="KW-0812">Transmembrane</keyword>
<sequence>MSGSMPPTGLRTVPDCMFTDSQRGLVSCVVSSVVANGTLVLSLAAIRMVTDGQTAQDAS</sequence>
<protein>
    <submittedName>
        <fullName evidence="2">Uncharacterized protein</fullName>
    </submittedName>
</protein>
<organism evidence="2 3">
    <name type="scientific">Aspergillus pseudotamarii</name>
    <dbReference type="NCBI Taxonomy" id="132259"/>
    <lineage>
        <taxon>Eukaryota</taxon>
        <taxon>Fungi</taxon>
        <taxon>Dikarya</taxon>
        <taxon>Ascomycota</taxon>
        <taxon>Pezizomycotina</taxon>
        <taxon>Eurotiomycetes</taxon>
        <taxon>Eurotiomycetidae</taxon>
        <taxon>Eurotiales</taxon>
        <taxon>Aspergillaceae</taxon>
        <taxon>Aspergillus</taxon>
        <taxon>Aspergillus subgen. Circumdati</taxon>
    </lineage>
</organism>
<name>A0A5N6SLI0_ASPPS</name>
<evidence type="ECO:0000256" key="1">
    <source>
        <dbReference type="SAM" id="Phobius"/>
    </source>
</evidence>
<evidence type="ECO:0000313" key="2">
    <source>
        <dbReference type="EMBL" id="KAE8134014.1"/>
    </source>
</evidence>
<dbReference type="Proteomes" id="UP000325672">
    <property type="component" value="Unassembled WGS sequence"/>
</dbReference>
<keyword evidence="1" id="KW-1133">Transmembrane helix</keyword>
<dbReference type="RefSeq" id="XP_031910077.1">
    <property type="nucleotide sequence ID" value="XM_032055517.1"/>
</dbReference>
<accession>A0A5N6SLI0</accession>
<dbReference type="EMBL" id="ML743608">
    <property type="protein sequence ID" value="KAE8134014.1"/>
    <property type="molecule type" value="Genomic_DNA"/>
</dbReference>
<feature type="non-terminal residue" evidence="2">
    <location>
        <position position="59"/>
    </location>
</feature>